<evidence type="ECO:0000313" key="2">
    <source>
        <dbReference type="Proteomes" id="UP001205311"/>
    </source>
</evidence>
<dbReference type="RefSeq" id="WP_253670044.1">
    <property type="nucleotide sequence ID" value="NZ_JAMTCP010000014.1"/>
</dbReference>
<reference evidence="1 2" key="1">
    <citation type="submission" date="2022-06" db="EMBL/GenBank/DDBJ databases">
        <title>Genomic Encyclopedia of Archaeal and Bacterial Type Strains, Phase II (KMG-II): from individual species to whole genera.</title>
        <authorList>
            <person name="Goeker M."/>
        </authorList>
    </citation>
    <scope>NUCLEOTIDE SEQUENCE [LARGE SCALE GENOMIC DNA]</scope>
    <source>
        <strain evidence="1 2">DSM 40477</strain>
    </source>
</reference>
<comment type="caution">
    <text evidence="1">The sequence shown here is derived from an EMBL/GenBank/DDBJ whole genome shotgun (WGS) entry which is preliminary data.</text>
</comment>
<gene>
    <name evidence="1" type="ORF">LX15_002835</name>
</gene>
<name>A0ABT1HUE0_STRSD</name>
<accession>A0ABT1HUE0</accession>
<keyword evidence="2" id="KW-1185">Reference proteome</keyword>
<dbReference type="EMBL" id="JAMTCP010000014">
    <property type="protein sequence ID" value="MCP2259134.1"/>
    <property type="molecule type" value="Genomic_DNA"/>
</dbReference>
<sequence length="156" mass="17786">MSGDEQDLDAWGAPEVLARIERLVAEYGGWVEREGRAWHVRPPDPGLPEILVEFGRMVVVMVDDIGHEDFYPDAFEFDETAEMTWVEAMVVAGLEGGWYRVHGYTADGVLVERHAEIDAPGWKVRAGSLYMHPDPALHSQVAREEFEQLPAWPRRW</sequence>
<evidence type="ECO:0000313" key="1">
    <source>
        <dbReference type="EMBL" id="MCP2259134.1"/>
    </source>
</evidence>
<proteinExistence type="predicted"/>
<dbReference type="Proteomes" id="UP001205311">
    <property type="component" value="Unassembled WGS sequence"/>
</dbReference>
<protein>
    <submittedName>
        <fullName evidence="1">Uncharacterized protein</fullName>
    </submittedName>
</protein>
<organism evidence="1 2">
    <name type="scientific">Streptoalloteichus tenebrarius (strain ATCC 17920 / DSM 40477 / JCM 4838 / CBS 697.72 / NBRC 16177 / NCIMB 11028 / NRRL B-12390 / A12253. 1 / ISP 5477)</name>
    <name type="common">Streptomyces tenebrarius</name>
    <dbReference type="NCBI Taxonomy" id="1933"/>
    <lineage>
        <taxon>Bacteria</taxon>
        <taxon>Bacillati</taxon>
        <taxon>Actinomycetota</taxon>
        <taxon>Actinomycetes</taxon>
        <taxon>Pseudonocardiales</taxon>
        <taxon>Pseudonocardiaceae</taxon>
        <taxon>Streptoalloteichus</taxon>
    </lineage>
</organism>